<feature type="region of interest" description="Disordered" evidence="7">
    <location>
        <begin position="660"/>
        <end position="775"/>
    </location>
</feature>
<evidence type="ECO:0000256" key="3">
    <source>
        <dbReference type="ARBA" id="ARBA00023015"/>
    </source>
</evidence>
<evidence type="ECO:0000256" key="1">
    <source>
        <dbReference type="ARBA" id="ARBA00022723"/>
    </source>
</evidence>
<feature type="compositionally biased region" description="Polar residues" evidence="7">
    <location>
        <begin position="552"/>
        <end position="562"/>
    </location>
</feature>
<organism evidence="8 9">
    <name type="scientific">Elsinoe batatas</name>
    <dbReference type="NCBI Taxonomy" id="2601811"/>
    <lineage>
        <taxon>Eukaryota</taxon>
        <taxon>Fungi</taxon>
        <taxon>Dikarya</taxon>
        <taxon>Ascomycota</taxon>
        <taxon>Pezizomycotina</taxon>
        <taxon>Dothideomycetes</taxon>
        <taxon>Dothideomycetidae</taxon>
        <taxon>Myriangiales</taxon>
        <taxon>Elsinoaceae</taxon>
        <taxon>Elsinoe</taxon>
    </lineage>
</organism>
<dbReference type="AlphaFoldDB" id="A0A8K0KZZ1"/>
<keyword evidence="3" id="KW-0805">Transcription regulation</keyword>
<accession>A0A8K0KZZ1</accession>
<keyword evidence="1" id="KW-0479">Metal-binding</keyword>
<protein>
    <submittedName>
        <fullName evidence="8">Uncharacterized protein</fullName>
    </submittedName>
</protein>
<keyword evidence="4" id="KW-0238">DNA-binding</keyword>
<evidence type="ECO:0000313" key="9">
    <source>
        <dbReference type="Proteomes" id="UP000809789"/>
    </source>
</evidence>
<gene>
    <name evidence="8" type="ORF">KVT40_004607</name>
</gene>
<evidence type="ECO:0000256" key="7">
    <source>
        <dbReference type="SAM" id="MobiDB-lite"/>
    </source>
</evidence>
<keyword evidence="5" id="KW-0804">Transcription</keyword>
<dbReference type="Proteomes" id="UP000809789">
    <property type="component" value="Unassembled WGS sequence"/>
</dbReference>
<evidence type="ECO:0000256" key="2">
    <source>
        <dbReference type="ARBA" id="ARBA00022833"/>
    </source>
</evidence>
<dbReference type="GO" id="GO:0003677">
    <property type="term" value="F:DNA binding"/>
    <property type="evidence" value="ECO:0007669"/>
    <property type="project" value="UniProtKB-KW"/>
</dbReference>
<name>A0A8K0KZZ1_9PEZI</name>
<feature type="compositionally biased region" description="Low complexity" evidence="7">
    <location>
        <begin position="439"/>
        <end position="462"/>
    </location>
</feature>
<evidence type="ECO:0000256" key="4">
    <source>
        <dbReference type="ARBA" id="ARBA00023125"/>
    </source>
</evidence>
<evidence type="ECO:0000256" key="5">
    <source>
        <dbReference type="ARBA" id="ARBA00023163"/>
    </source>
</evidence>
<dbReference type="GO" id="GO:0046872">
    <property type="term" value="F:metal ion binding"/>
    <property type="evidence" value="ECO:0007669"/>
    <property type="project" value="UniProtKB-KW"/>
</dbReference>
<dbReference type="OrthoDB" id="2593732at2759"/>
<comment type="caution">
    <text evidence="8">The sequence shown here is derived from an EMBL/GenBank/DDBJ whole genome shotgun (WGS) entry which is preliminary data.</text>
</comment>
<keyword evidence="9" id="KW-1185">Reference proteome</keyword>
<dbReference type="PANTHER" id="PTHR36206:SF12">
    <property type="entry name" value="ASPERCRYPTIN BIOSYNTHESIS CLUSTER-SPECIFIC TRANSCRIPTION REGULATOR ATNN-RELATED"/>
    <property type="match status" value="1"/>
</dbReference>
<sequence>MRCVRTGRECPGYEPTDVATPTPSTSLRQRSVSVTPSVAQGIWQTETEWRAFQYFRECTAHQFQSFWPEDIWTDSISQVAHQEPGIRYALLALAGFHERYERNDGVSTLPTATAPKHDWALTQYNNAIGSFLNPKQDGPVDINVYLLSCVIFTAIESMRGNSASAIHLVRQGVRMLNEAKATRQKADAKKTQESSIPLQSIENIFLRWEIQIQELMSDLFGDQGYDYSYQIKDAAKGLPGTLSDLPDTNEQLHFDTVREAREIQDRYWHGLISHLNQLDLREDDQANEDRAKILGAYFHISTNLDVAFQDLADRTSASDASPADVRGIQVMKMWRLVFQASLANPDEDSAPSPIDADAATTLSPQDQLFEEIVDLAESLLLSASQTTYKSAVPPPPIVPSKKWASLATQADSPSKHEDQTRNDSISTSDMPESRHDSLASETSRTSSTSAGSTPEASSTPRPSLRRQRSSRQASAPQYLPATFSPDIAMLPTLFGSFLRGTDPALRRRVINILKTCRRQEGLWDSRLFARICERILELEAETAADRAAENASRVSTTNSSREVSADAEVQAVTDANDANPFRRVDQPDHDIQMYNDSFDRENKTWYEDPISPGHQQTQHRGLGLDILSDDEEAIEHDDAPDSPDTPEGAIPNLRALGVFRLDPPDVSPALTESPDPSQPMPNMRALGSFSLVPDEIDEDKGGRKTRKSKSREASQQADIEKLHTAHSSTNKKTRQDSLPIRAHEGGNPGKEGGASTPTQKKPRPAGWGKRNGGKKVTGVKIGLGVEGLGRQRLRIGFIFDGGRGVREEGLEVTENGDWVLSRKEE</sequence>
<keyword evidence="2" id="KW-0862">Zinc</keyword>
<feature type="region of interest" description="Disordered" evidence="7">
    <location>
        <begin position="388"/>
        <end position="478"/>
    </location>
</feature>
<reference evidence="8" key="1">
    <citation type="submission" date="2021-07" db="EMBL/GenBank/DDBJ databases">
        <title>Elsinoe batatas strain:CRI-CJ2 Genome sequencing and assembly.</title>
        <authorList>
            <person name="Huang L."/>
        </authorList>
    </citation>
    <scope>NUCLEOTIDE SEQUENCE</scope>
    <source>
        <strain evidence="8">CRI-CJ2</strain>
    </source>
</reference>
<feature type="region of interest" description="Disordered" evidence="7">
    <location>
        <begin position="546"/>
        <end position="588"/>
    </location>
</feature>
<dbReference type="EMBL" id="JAESVG020000005">
    <property type="protein sequence ID" value="KAG8627124.1"/>
    <property type="molecule type" value="Genomic_DNA"/>
</dbReference>
<keyword evidence="6" id="KW-0539">Nucleus</keyword>
<evidence type="ECO:0000313" key="8">
    <source>
        <dbReference type="EMBL" id="KAG8627124.1"/>
    </source>
</evidence>
<dbReference type="InterPro" id="IPR052360">
    <property type="entry name" value="Transcr_Regulatory_Proteins"/>
</dbReference>
<evidence type="ECO:0000256" key="6">
    <source>
        <dbReference type="ARBA" id="ARBA00023242"/>
    </source>
</evidence>
<dbReference type="PANTHER" id="PTHR36206">
    <property type="entry name" value="ASPERCRYPTIN BIOSYNTHESIS CLUSTER-SPECIFIC TRANSCRIPTION REGULATOR ATNN-RELATED"/>
    <property type="match status" value="1"/>
</dbReference>
<proteinExistence type="predicted"/>